<gene>
    <name evidence="5" type="primary">LOC114337373</name>
</gene>
<feature type="chain" id="PRO_5028343438" evidence="2">
    <location>
        <begin position="19"/>
        <end position="174"/>
    </location>
</feature>
<dbReference type="RefSeq" id="XP_028143591.1">
    <property type="nucleotide sequence ID" value="XM_028287790.1"/>
</dbReference>
<evidence type="ECO:0000313" key="5">
    <source>
        <dbReference type="RefSeq" id="XP_028143591.1"/>
    </source>
</evidence>
<keyword evidence="4" id="KW-1185">Reference proteome</keyword>
<organism evidence="5">
    <name type="scientific">Diabrotica virgifera virgifera</name>
    <name type="common">western corn rootworm</name>
    <dbReference type="NCBI Taxonomy" id="50390"/>
    <lineage>
        <taxon>Eukaryota</taxon>
        <taxon>Metazoa</taxon>
        <taxon>Ecdysozoa</taxon>
        <taxon>Arthropoda</taxon>
        <taxon>Hexapoda</taxon>
        <taxon>Insecta</taxon>
        <taxon>Pterygota</taxon>
        <taxon>Neoptera</taxon>
        <taxon>Endopterygota</taxon>
        <taxon>Coleoptera</taxon>
        <taxon>Polyphaga</taxon>
        <taxon>Cucujiformia</taxon>
        <taxon>Chrysomeloidea</taxon>
        <taxon>Chrysomelidae</taxon>
        <taxon>Galerucinae</taxon>
        <taxon>Diabroticina</taxon>
        <taxon>Diabroticites</taxon>
        <taxon>Diabrotica</taxon>
    </lineage>
</organism>
<keyword evidence="2" id="KW-0732">Signal</keyword>
<feature type="signal peptide" evidence="2">
    <location>
        <begin position="1"/>
        <end position="18"/>
    </location>
</feature>
<dbReference type="InParanoid" id="A0A6P7G3S9"/>
<dbReference type="Proteomes" id="UP001652700">
    <property type="component" value="Unplaced"/>
</dbReference>
<evidence type="ECO:0000313" key="4">
    <source>
        <dbReference type="Proteomes" id="UP001652700"/>
    </source>
</evidence>
<dbReference type="EnsemblMetazoa" id="XM_028287790.1">
    <property type="protein sequence ID" value="XP_028143591.1"/>
    <property type="gene ID" value="LOC114337373"/>
</dbReference>
<reference evidence="3" key="2">
    <citation type="submission" date="2025-05" db="UniProtKB">
        <authorList>
            <consortium name="EnsemblMetazoa"/>
        </authorList>
    </citation>
    <scope>IDENTIFICATION</scope>
</reference>
<feature type="region of interest" description="Disordered" evidence="1">
    <location>
        <begin position="155"/>
        <end position="174"/>
    </location>
</feature>
<dbReference type="GeneID" id="114337373"/>
<protein>
    <submittedName>
        <fullName evidence="5">Integumentary mucin C.1-like</fullName>
    </submittedName>
</protein>
<evidence type="ECO:0000256" key="1">
    <source>
        <dbReference type="SAM" id="MobiDB-lite"/>
    </source>
</evidence>
<evidence type="ECO:0000256" key="2">
    <source>
        <dbReference type="SAM" id="SignalP"/>
    </source>
</evidence>
<proteinExistence type="predicted"/>
<reference evidence="5" key="1">
    <citation type="submission" date="2025-04" db="UniProtKB">
        <authorList>
            <consortium name="RefSeq"/>
        </authorList>
    </citation>
    <scope>IDENTIFICATION</scope>
    <source>
        <tissue evidence="5">Whole insect</tissue>
    </source>
</reference>
<name>A0A6P7G3S9_DIAVI</name>
<accession>A0A6P7G3S9</accession>
<evidence type="ECO:0000313" key="3">
    <source>
        <dbReference type="EnsemblMetazoa" id="XP_028143591.1"/>
    </source>
</evidence>
<dbReference type="AlphaFoldDB" id="A0A6P7G3S9"/>
<dbReference type="KEGG" id="dvv:114337373"/>
<sequence length="174" mass="17643">MNLIKCICAIFCIGIIISESTFIFPNPLDQIFTRPCIWVIIRRRPPFPTLGSNDTLPVHPPVPSAPGTVAQTTIATNQAEANPATTASAAPAAETTTTVVAETTAASTAVTTSASAAETTAAAAAETSAATAESTMAMELSTSTETTTIAASTTIAESSTAAHEAAETTTVPSK</sequence>
<dbReference type="OrthoDB" id="10601183at2759"/>